<accession>A0ACC3BVL7</accession>
<sequence>MAFLLHQLHVIFIKWQETSLQKEEHQRTRNRQQPLPQRKSHARPTTPHATHQRTCYNTPRPASTAPRLKRHPSPPPAAVPPHTAAARYHQRQHKLPTCCTTPPVHIPPR</sequence>
<reference evidence="1" key="1">
    <citation type="submission" date="2019-11" db="EMBL/GenBank/DDBJ databases">
        <title>Nori genome reveals adaptations in red seaweeds to the harsh intertidal environment.</title>
        <authorList>
            <person name="Wang D."/>
            <person name="Mao Y."/>
        </authorList>
    </citation>
    <scope>NUCLEOTIDE SEQUENCE</scope>
    <source>
        <tissue evidence="1">Gametophyte</tissue>
    </source>
</reference>
<protein>
    <submittedName>
        <fullName evidence="1">Uncharacterized protein</fullName>
    </submittedName>
</protein>
<evidence type="ECO:0000313" key="1">
    <source>
        <dbReference type="EMBL" id="KAK1861618.1"/>
    </source>
</evidence>
<comment type="caution">
    <text evidence="1">The sequence shown here is derived from an EMBL/GenBank/DDBJ whole genome shotgun (WGS) entry which is preliminary data.</text>
</comment>
<evidence type="ECO:0000313" key="2">
    <source>
        <dbReference type="Proteomes" id="UP000798662"/>
    </source>
</evidence>
<keyword evidence="2" id="KW-1185">Reference proteome</keyword>
<dbReference type="EMBL" id="CM020618">
    <property type="protein sequence ID" value="KAK1861618.1"/>
    <property type="molecule type" value="Genomic_DNA"/>
</dbReference>
<name>A0ACC3BVL7_PYRYE</name>
<gene>
    <name evidence="1" type="ORF">I4F81_004200</name>
</gene>
<dbReference type="Proteomes" id="UP000798662">
    <property type="component" value="Chromosome 1"/>
</dbReference>
<proteinExistence type="predicted"/>
<organism evidence="1 2">
    <name type="scientific">Pyropia yezoensis</name>
    <name type="common">Susabi-nori</name>
    <name type="synonym">Porphyra yezoensis</name>
    <dbReference type="NCBI Taxonomy" id="2788"/>
    <lineage>
        <taxon>Eukaryota</taxon>
        <taxon>Rhodophyta</taxon>
        <taxon>Bangiophyceae</taxon>
        <taxon>Bangiales</taxon>
        <taxon>Bangiaceae</taxon>
        <taxon>Pyropia</taxon>
    </lineage>
</organism>